<dbReference type="InterPro" id="IPR050928">
    <property type="entry name" value="ATP-dep_Zn_Metalloprotease"/>
</dbReference>
<dbReference type="Gene3D" id="3.30.720.210">
    <property type="match status" value="1"/>
</dbReference>
<dbReference type="GO" id="GO:0008237">
    <property type="term" value="F:metallopeptidase activity"/>
    <property type="evidence" value="ECO:0007669"/>
    <property type="project" value="UniProtKB-KW"/>
</dbReference>
<proteinExistence type="predicted"/>
<feature type="transmembrane region" description="Helical" evidence="7">
    <location>
        <begin position="100"/>
        <end position="117"/>
    </location>
</feature>
<keyword evidence="5" id="KW-0067">ATP-binding</keyword>
<gene>
    <name evidence="8" type="ORF">METZ01_LOCUS480453</name>
</gene>
<dbReference type="PANTHER" id="PTHR43655:SF2">
    <property type="entry name" value="AFG3 LIKE MATRIX AAA PEPTIDASE SUBUNIT 2, ISOFORM A"/>
    <property type="match status" value="1"/>
</dbReference>
<evidence type="ECO:0000313" key="8">
    <source>
        <dbReference type="EMBL" id="SVE27599.1"/>
    </source>
</evidence>
<keyword evidence="6" id="KW-0482">Metalloprotease</keyword>
<name>A0A383C6B4_9ZZZZ</name>
<evidence type="ECO:0000256" key="5">
    <source>
        <dbReference type="ARBA" id="ARBA00022840"/>
    </source>
</evidence>
<evidence type="ECO:0000256" key="3">
    <source>
        <dbReference type="ARBA" id="ARBA00022741"/>
    </source>
</evidence>
<keyword evidence="7" id="KW-0812">Transmembrane</keyword>
<keyword evidence="7" id="KW-0472">Membrane</keyword>
<accession>A0A383C6B4</accession>
<dbReference type="AlphaFoldDB" id="A0A383C6B4"/>
<sequence length="176" mass="20222">MSVTALQFFSTDYKPLTIDYTQFQKYVDNGMVDSGLIVGRTFKGVFKEPITIESGNLDMIKEVKNFTTVLPEVTDEMTLVWRNKGINCRFEEKTPGLVDYLIQFSPWILIIFFWFFLMRKMQGGGGQNGIFSFAKSRAKIISSDNPKSTFKDVAGCDEAKVELQEIVEFLKYPKKY</sequence>
<keyword evidence="6" id="KW-0378">Hydrolase</keyword>
<keyword evidence="2" id="KW-0479">Metal-binding</keyword>
<dbReference type="PANTHER" id="PTHR43655">
    <property type="entry name" value="ATP-DEPENDENT PROTEASE"/>
    <property type="match status" value="1"/>
</dbReference>
<evidence type="ECO:0000256" key="6">
    <source>
        <dbReference type="ARBA" id="ARBA00023049"/>
    </source>
</evidence>
<dbReference type="EMBL" id="UINC01206121">
    <property type="protein sequence ID" value="SVE27599.1"/>
    <property type="molecule type" value="Genomic_DNA"/>
</dbReference>
<evidence type="ECO:0000256" key="7">
    <source>
        <dbReference type="SAM" id="Phobius"/>
    </source>
</evidence>
<evidence type="ECO:0000256" key="4">
    <source>
        <dbReference type="ARBA" id="ARBA00022833"/>
    </source>
</evidence>
<feature type="non-terminal residue" evidence="8">
    <location>
        <position position="1"/>
    </location>
</feature>
<feature type="non-terminal residue" evidence="8">
    <location>
        <position position="176"/>
    </location>
</feature>
<evidence type="ECO:0000256" key="2">
    <source>
        <dbReference type="ARBA" id="ARBA00022723"/>
    </source>
</evidence>
<keyword evidence="4" id="KW-0862">Zinc</keyword>
<comment type="cofactor">
    <cofactor evidence="1">
        <name>Zn(2+)</name>
        <dbReference type="ChEBI" id="CHEBI:29105"/>
    </cofactor>
</comment>
<keyword evidence="6" id="KW-0645">Protease</keyword>
<organism evidence="8">
    <name type="scientific">marine metagenome</name>
    <dbReference type="NCBI Taxonomy" id="408172"/>
    <lineage>
        <taxon>unclassified sequences</taxon>
        <taxon>metagenomes</taxon>
        <taxon>ecological metagenomes</taxon>
    </lineage>
</organism>
<keyword evidence="7" id="KW-1133">Transmembrane helix</keyword>
<dbReference type="GO" id="GO:0005524">
    <property type="term" value="F:ATP binding"/>
    <property type="evidence" value="ECO:0007669"/>
    <property type="project" value="UniProtKB-KW"/>
</dbReference>
<evidence type="ECO:0000256" key="1">
    <source>
        <dbReference type="ARBA" id="ARBA00001947"/>
    </source>
</evidence>
<keyword evidence="3" id="KW-0547">Nucleotide-binding</keyword>
<evidence type="ECO:0008006" key="9">
    <source>
        <dbReference type="Google" id="ProtNLM"/>
    </source>
</evidence>
<reference evidence="8" key="1">
    <citation type="submission" date="2018-05" db="EMBL/GenBank/DDBJ databases">
        <authorList>
            <person name="Lanie J.A."/>
            <person name="Ng W.-L."/>
            <person name="Kazmierczak K.M."/>
            <person name="Andrzejewski T.M."/>
            <person name="Davidsen T.M."/>
            <person name="Wayne K.J."/>
            <person name="Tettelin H."/>
            <person name="Glass J.I."/>
            <person name="Rusch D."/>
            <person name="Podicherti R."/>
            <person name="Tsui H.-C.T."/>
            <person name="Winkler M.E."/>
        </authorList>
    </citation>
    <scope>NUCLEOTIDE SEQUENCE</scope>
</reference>
<dbReference type="GO" id="GO:0046872">
    <property type="term" value="F:metal ion binding"/>
    <property type="evidence" value="ECO:0007669"/>
    <property type="project" value="UniProtKB-KW"/>
</dbReference>
<protein>
    <recommendedName>
        <fullName evidence="9">Peptidase M41 FtsH extracellular domain-containing protein</fullName>
    </recommendedName>
</protein>